<keyword evidence="11" id="KW-0969">Cilium</keyword>
<evidence type="ECO:0000259" key="9">
    <source>
        <dbReference type="Pfam" id="PF21158"/>
    </source>
</evidence>
<dbReference type="PRINTS" id="PR01005">
    <property type="entry name" value="FLGHOOKAP1"/>
</dbReference>
<dbReference type="InterPro" id="IPR010930">
    <property type="entry name" value="Flg_bb/hook_C_dom"/>
</dbReference>
<evidence type="ECO:0000256" key="4">
    <source>
        <dbReference type="ARBA" id="ARBA00016244"/>
    </source>
</evidence>
<evidence type="ECO:0000259" key="8">
    <source>
        <dbReference type="Pfam" id="PF06429"/>
    </source>
</evidence>
<dbReference type="EMBL" id="JAXAFO010000004">
    <property type="protein sequence ID" value="MDX6848451.1"/>
    <property type="molecule type" value="Genomic_DNA"/>
</dbReference>
<dbReference type="Pfam" id="PF21158">
    <property type="entry name" value="flgK_1st_1"/>
    <property type="match status" value="1"/>
</dbReference>
<name>A0ABU4RW11_9GAMM</name>
<keyword evidence="6" id="KW-0975">Bacterial flagellum</keyword>
<evidence type="ECO:0000256" key="2">
    <source>
        <dbReference type="ARBA" id="ARBA00004613"/>
    </source>
</evidence>
<keyword evidence="11" id="KW-0282">Flagellum</keyword>
<comment type="caution">
    <text evidence="11">The sequence shown here is derived from an EMBL/GenBank/DDBJ whole genome shotgun (WGS) entry which is preliminary data.</text>
</comment>
<keyword evidence="12" id="KW-1185">Reference proteome</keyword>
<dbReference type="InterPro" id="IPR049119">
    <property type="entry name" value="FlgK_D2-like"/>
</dbReference>
<dbReference type="InterPro" id="IPR053927">
    <property type="entry name" value="FlgK_helical"/>
</dbReference>
<comment type="similarity">
    <text evidence="3">Belongs to the flagella basal body rod proteins family.</text>
</comment>
<protein>
    <recommendedName>
        <fullName evidence="4">Flagellar hook-associated protein 1</fullName>
    </recommendedName>
</protein>
<proteinExistence type="inferred from homology"/>
<dbReference type="Pfam" id="PF06429">
    <property type="entry name" value="Flg_bbr_C"/>
    <property type="match status" value="1"/>
</dbReference>
<dbReference type="InterPro" id="IPR001444">
    <property type="entry name" value="Flag_bb_rod_N"/>
</dbReference>
<keyword evidence="11" id="KW-0966">Cell projection</keyword>
<evidence type="ECO:0000259" key="10">
    <source>
        <dbReference type="Pfam" id="PF22638"/>
    </source>
</evidence>
<sequence>MSGILSNAISGLQASQNALRTAGHNISNANTDGYSRQQVEYGTRPEQRIGQAGFIGSGVTTTSIERIVDQFVTGQLRLDTAAYNQLQTYDVNIGKIDRLFADVNTGLASGLQNFFASIQNAADDPSSTPARQLFLDEAESLSVRFNNLHDRLAGIETAINSELDTVTQQITTIAESVAQMNRKISELSGGANGEPNDLLDKRDEALRQLSELVSVQVVPVTGGEVNVFIGSGQPLVVGSTVSSFDVDRFGQIRLANSVQQANVTEQITGGKLGGLLSFRDDVLHPSMNELGRVAIVLADEFNRLQQQGLDLDGDYGQDIFGDINQPSLARGRIEHGDNPPPSNRVLSLTFDDVSQLTTSDYSLKIPAGSNNYVVTRLEDDTVVTQGILPGSMPSEITFDGLVLTFEAGTFQGGDTFTIKPTANAARDIEALLTRPEDLALASPVRTGSDIGNSGTGEISAGEVLQVFDAVGDRLPIFSNPGELSPPLVIRFTSSTTYEVLDNSDPANPVPLDPPMQHLEFIPGMENSVFSEDSGATLVNGDGARTGLPAGALASALLVNDPAAANGYPVEQYTFTTVDPETGASSSQALVTAPNGSAAQTAAMISAVPGVSANAFTTATLTDFNVDSFTAPLQLTVNGQAIIPYNGSGIASSVPEPANGTIEFYDFIAEQINSNDALAAQGITAVSGANANTGRAEIRLVADTGVNLDIRLEGASAADSLAVNDSTGNPSVILSGAGVGNQSAVTVGGRIDITMADGVSLATGPTDSQILGDSSATNFAQSAYLGFQVKLQGQPEAGDTFTIDFNTDATNDNRNALRFADLETFGTVEGETLSFSEAYGRLVEAVGTKSSLSRINTSAGQDLLQQSQTLRDSISGVNLDEEAANLIKFEQVYNANARVISVARDIFDTLLNSV</sequence>
<accession>A0ABU4RW11</accession>
<dbReference type="PANTHER" id="PTHR30033">
    <property type="entry name" value="FLAGELLAR HOOK-ASSOCIATED PROTEIN 1"/>
    <property type="match status" value="1"/>
</dbReference>
<evidence type="ECO:0000313" key="12">
    <source>
        <dbReference type="Proteomes" id="UP001273505"/>
    </source>
</evidence>
<evidence type="ECO:0000313" key="11">
    <source>
        <dbReference type="EMBL" id="MDX6848451.1"/>
    </source>
</evidence>
<dbReference type="NCBIfam" id="TIGR02492">
    <property type="entry name" value="flgK_ends"/>
    <property type="match status" value="1"/>
</dbReference>
<keyword evidence="5" id="KW-0964">Secreted</keyword>
<dbReference type="Pfam" id="PF00460">
    <property type="entry name" value="Flg_bb_rod"/>
    <property type="match status" value="1"/>
</dbReference>
<comment type="subcellular location">
    <subcellularLocation>
        <location evidence="1">Bacterial flagellum</location>
    </subcellularLocation>
    <subcellularLocation>
        <location evidence="2">Secreted</location>
    </subcellularLocation>
</comment>
<organism evidence="11 12">
    <name type="scientific">Gilvimarinus gilvus</name>
    <dbReference type="NCBI Taxonomy" id="3058038"/>
    <lineage>
        <taxon>Bacteria</taxon>
        <taxon>Pseudomonadati</taxon>
        <taxon>Pseudomonadota</taxon>
        <taxon>Gammaproteobacteria</taxon>
        <taxon>Cellvibrionales</taxon>
        <taxon>Cellvibrionaceae</taxon>
        <taxon>Gilvimarinus</taxon>
    </lineage>
</organism>
<evidence type="ECO:0000256" key="6">
    <source>
        <dbReference type="ARBA" id="ARBA00023143"/>
    </source>
</evidence>
<feature type="domain" description="Flagellar basal-body/hook protein C-terminal" evidence="8">
    <location>
        <begin position="873"/>
        <end position="911"/>
    </location>
</feature>
<reference evidence="11 12" key="1">
    <citation type="submission" date="2023-11" db="EMBL/GenBank/DDBJ databases">
        <title>Gilvimarinus fulvus sp. nov., isolated from the surface of Kelp.</title>
        <authorList>
            <person name="Sun Y.Y."/>
            <person name="Gong Y."/>
            <person name="Du Z.J."/>
        </authorList>
    </citation>
    <scope>NUCLEOTIDE SEQUENCE [LARGE SCALE GENOMIC DNA]</scope>
    <source>
        <strain evidence="11 12">SDUM040013</strain>
    </source>
</reference>
<dbReference type="Proteomes" id="UP001273505">
    <property type="component" value="Unassembled WGS sequence"/>
</dbReference>
<dbReference type="SUPFAM" id="SSF64518">
    <property type="entry name" value="Phase 1 flagellin"/>
    <property type="match status" value="2"/>
</dbReference>
<dbReference type="PANTHER" id="PTHR30033:SF1">
    <property type="entry name" value="FLAGELLAR HOOK-ASSOCIATED PROTEIN 1"/>
    <property type="match status" value="1"/>
</dbReference>
<feature type="domain" description="Flagellar hook-associated protein FlgK helical" evidence="10">
    <location>
        <begin position="94"/>
        <end position="320"/>
    </location>
</feature>
<dbReference type="Pfam" id="PF22638">
    <property type="entry name" value="FlgK_D1"/>
    <property type="match status" value="1"/>
</dbReference>
<feature type="domain" description="Flagellar hook-associated protein 1 D2-like" evidence="9">
    <location>
        <begin position="345"/>
        <end position="420"/>
    </location>
</feature>
<dbReference type="RefSeq" id="WP_302721292.1">
    <property type="nucleotide sequence ID" value="NZ_JAULRU010000264.1"/>
</dbReference>
<dbReference type="InterPro" id="IPR002371">
    <property type="entry name" value="FlgK"/>
</dbReference>
<feature type="domain" description="Flagellar basal body rod protein N-terminal" evidence="7">
    <location>
        <begin position="6"/>
        <end position="34"/>
    </location>
</feature>
<evidence type="ECO:0000256" key="5">
    <source>
        <dbReference type="ARBA" id="ARBA00022525"/>
    </source>
</evidence>
<evidence type="ECO:0000256" key="3">
    <source>
        <dbReference type="ARBA" id="ARBA00009677"/>
    </source>
</evidence>
<evidence type="ECO:0000259" key="7">
    <source>
        <dbReference type="Pfam" id="PF00460"/>
    </source>
</evidence>
<gene>
    <name evidence="11" type="primary">flgK</name>
    <name evidence="11" type="ORF">SCD92_03705</name>
</gene>
<evidence type="ECO:0000256" key="1">
    <source>
        <dbReference type="ARBA" id="ARBA00004365"/>
    </source>
</evidence>